<keyword evidence="9" id="KW-1185">Reference proteome</keyword>
<comment type="subcellular location">
    <subcellularLocation>
        <location evidence="1">Nucleus</location>
    </subcellularLocation>
</comment>
<proteinExistence type="inferred from homology"/>
<evidence type="ECO:0000256" key="3">
    <source>
        <dbReference type="ARBA" id="ARBA00023125"/>
    </source>
</evidence>
<evidence type="ECO:0000259" key="8">
    <source>
        <dbReference type="Pfam" id="PF00808"/>
    </source>
</evidence>
<dbReference type="GeneID" id="107013594"/>
<dbReference type="Proteomes" id="UP000694930">
    <property type="component" value="Chromosome 3"/>
</dbReference>
<reference evidence="10" key="2">
    <citation type="submission" date="2025-08" db="UniProtKB">
        <authorList>
            <consortium name="RefSeq"/>
        </authorList>
    </citation>
    <scope>IDENTIFICATION</scope>
</reference>
<comment type="similarity">
    <text evidence="6">Belongs to the NFYC/HAP5 subunit family.</text>
</comment>
<evidence type="ECO:0000256" key="6">
    <source>
        <dbReference type="ARBA" id="ARBA00038129"/>
    </source>
</evidence>
<keyword evidence="2" id="KW-0805">Transcription regulation</keyword>
<dbReference type="PANTHER" id="PTHR10252:SF8">
    <property type="entry name" value="NUCLEAR TRANSCRIPTION FACTOR Y SUBUNIT GAMMA"/>
    <property type="match status" value="1"/>
</dbReference>
<dbReference type="InterPro" id="IPR009072">
    <property type="entry name" value="Histone-fold"/>
</dbReference>
<gene>
    <name evidence="10" type="primary">LOC107013594</name>
</gene>
<feature type="region of interest" description="Disordered" evidence="7">
    <location>
        <begin position="190"/>
        <end position="209"/>
    </location>
</feature>
<evidence type="ECO:0000256" key="1">
    <source>
        <dbReference type="ARBA" id="ARBA00004123"/>
    </source>
</evidence>
<keyword evidence="4" id="KW-0804">Transcription</keyword>
<evidence type="ECO:0000256" key="2">
    <source>
        <dbReference type="ARBA" id="ARBA00023015"/>
    </source>
</evidence>
<name>A0ABM1V5R1_SOLPN</name>
<evidence type="ECO:0000256" key="4">
    <source>
        <dbReference type="ARBA" id="ARBA00023163"/>
    </source>
</evidence>
<keyword evidence="5" id="KW-0539">Nucleus</keyword>
<feature type="domain" description="Transcription factor CBF/NF-Y/archaeal histone" evidence="8">
    <location>
        <begin position="75"/>
        <end position="133"/>
    </location>
</feature>
<evidence type="ECO:0000256" key="5">
    <source>
        <dbReference type="ARBA" id="ARBA00023242"/>
    </source>
</evidence>
<sequence>MASHSDPVAANAEVAAAVNAEEEVAAVNAEAVAVAEATAQPIVNANDYLLQQQLRLFWAAQLQEIIQIRDFRGHSLPISRIKKIMKSDKEVRMISAESPILLAKACELFIQELTHRSWLKAQECQRRTLKKIDFFTMLKETELFDFLVDAISMDEPEEEAPTYVPGMLGNIPNRIPYYYSPMGPPPPPMAPLAPSVRPPAPSMGPPTPSMPTPPRGIMGRRAMPWVAPSMHVPPPLYPRKFGWYAAGGNPYATGGSSGQGSGNPRR</sequence>
<keyword evidence="3" id="KW-0238">DNA-binding</keyword>
<evidence type="ECO:0000313" key="10">
    <source>
        <dbReference type="RefSeq" id="XP_027771079.1"/>
    </source>
</evidence>
<dbReference type="CDD" id="cd22908">
    <property type="entry name" value="HFD_NFYC-like"/>
    <property type="match status" value="1"/>
</dbReference>
<protein>
    <submittedName>
        <fullName evidence="10">Nuclear transcription factor Y subunit C-1-like</fullName>
    </submittedName>
</protein>
<dbReference type="RefSeq" id="XP_027771079.1">
    <property type="nucleotide sequence ID" value="XM_027915278.1"/>
</dbReference>
<dbReference type="InterPro" id="IPR003958">
    <property type="entry name" value="CBFA_NFYB_domain"/>
</dbReference>
<reference evidence="9" key="1">
    <citation type="journal article" date="2014" name="Nat. Genet.">
        <title>The genome of the stress-tolerant wild tomato species Solanum pennellii.</title>
        <authorList>
            <person name="Bolger A."/>
            <person name="Scossa F."/>
            <person name="Bolger M.E."/>
            <person name="Lanz C."/>
            <person name="Maumus F."/>
            <person name="Tohge T."/>
            <person name="Quesneville H."/>
            <person name="Alseekh S."/>
            <person name="Sorensen I."/>
            <person name="Lichtenstein G."/>
            <person name="Fich E.A."/>
            <person name="Conte M."/>
            <person name="Keller H."/>
            <person name="Schneeberger K."/>
            <person name="Schwacke R."/>
            <person name="Ofner I."/>
            <person name="Vrebalov J."/>
            <person name="Xu Y."/>
            <person name="Osorio S."/>
            <person name="Aflitos S.A."/>
            <person name="Schijlen E."/>
            <person name="Jimenez-Gomez J.M."/>
            <person name="Ryngajllo M."/>
            <person name="Kimura S."/>
            <person name="Kumar R."/>
            <person name="Koenig D."/>
            <person name="Headland L.R."/>
            <person name="Maloof J.N."/>
            <person name="Sinha N."/>
            <person name="van Ham R.C."/>
            <person name="Lankhorst R.K."/>
            <person name="Mao L."/>
            <person name="Vogel A."/>
            <person name="Arsova B."/>
            <person name="Panstruga R."/>
            <person name="Fei Z."/>
            <person name="Rose J.K."/>
            <person name="Zamir D."/>
            <person name="Carrari F."/>
            <person name="Giovannoni J.J."/>
            <person name="Weigel D."/>
            <person name="Usadel B."/>
            <person name="Fernie A.R."/>
        </authorList>
    </citation>
    <scope>NUCLEOTIDE SEQUENCE [LARGE SCALE GENOMIC DNA]</scope>
    <source>
        <strain evidence="9">cv. LA0716</strain>
    </source>
</reference>
<dbReference type="PANTHER" id="PTHR10252">
    <property type="entry name" value="HISTONE-LIKE TRANSCRIPTION FACTOR CCAAT-RELATED"/>
    <property type="match status" value="1"/>
</dbReference>
<dbReference type="InterPro" id="IPR050568">
    <property type="entry name" value="Transcr_DNA_Rep_Reg"/>
</dbReference>
<evidence type="ECO:0000256" key="7">
    <source>
        <dbReference type="SAM" id="MobiDB-lite"/>
    </source>
</evidence>
<evidence type="ECO:0000313" key="9">
    <source>
        <dbReference type="Proteomes" id="UP000694930"/>
    </source>
</evidence>
<dbReference type="Pfam" id="PF00808">
    <property type="entry name" value="CBFD_NFYB_HMF"/>
    <property type="match status" value="1"/>
</dbReference>
<dbReference type="SUPFAM" id="SSF47113">
    <property type="entry name" value="Histone-fold"/>
    <property type="match status" value="1"/>
</dbReference>
<dbReference type="Gene3D" id="1.10.20.10">
    <property type="entry name" value="Histone, subunit A"/>
    <property type="match status" value="1"/>
</dbReference>
<organism evidence="9 10">
    <name type="scientific">Solanum pennellii</name>
    <name type="common">Tomato</name>
    <name type="synonym">Lycopersicon pennellii</name>
    <dbReference type="NCBI Taxonomy" id="28526"/>
    <lineage>
        <taxon>Eukaryota</taxon>
        <taxon>Viridiplantae</taxon>
        <taxon>Streptophyta</taxon>
        <taxon>Embryophyta</taxon>
        <taxon>Tracheophyta</taxon>
        <taxon>Spermatophyta</taxon>
        <taxon>Magnoliopsida</taxon>
        <taxon>eudicotyledons</taxon>
        <taxon>Gunneridae</taxon>
        <taxon>Pentapetalae</taxon>
        <taxon>asterids</taxon>
        <taxon>lamiids</taxon>
        <taxon>Solanales</taxon>
        <taxon>Solanaceae</taxon>
        <taxon>Solanoideae</taxon>
        <taxon>Solaneae</taxon>
        <taxon>Solanum</taxon>
        <taxon>Solanum subgen. Lycopersicon</taxon>
    </lineage>
</organism>
<accession>A0ABM1V5R1</accession>